<keyword evidence="1" id="KW-1133">Transmembrane helix</keyword>
<protein>
    <recommendedName>
        <fullName evidence="4">Transmembrane protein</fullName>
    </recommendedName>
</protein>
<name>A0ABQ1JEE7_9SPHN</name>
<accession>A0ABQ1JEE7</accession>
<evidence type="ECO:0000256" key="1">
    <source>
        <dbReference type="SAM" id="Phobius"/>
    </source>
</evidence>
<sequence length="95" mass="9922">MSGVAGGWLAWIFVNGLIMATLCFLISLATRHFLTGATLVLVTMLVTLLLVLVGLGVGMAQSDFRIGVVLPYALLAAAIAGAWLFCMKAQEHSGG</sequence>
<feature type="transmembrane region" description="Helical" evidence="1">
    <location>
        <begin position="39"/>
        <end position="60"/>
    </location>
</feature>
<dbReference type="RefSeq" id="WP_188514205.1">
    <property type="nucleotide sequence ID" value="NZ_BMGD01000003.1"/>
</dbReference>
<dbReference type="Proteomes" id="UP000614261">
    <property type="component" value="Unassembled WGS sequence"/>
</dbReference>
<evidence type="ECO:0000313" key="2">
    <source>
        <dbReference type="EMBL" id="GGB64350.1"/>
    </source>
</evidence>
<dbReference type="EMBL" id="BMGD01000003">
    <property type="protein sequence ID" value="GGB64350.1"/>
    <property type="molecule type" value="Genomic_DNA"/>
</dbReference>
<keyword evidence="3" id="KW-1185">Reference proteome</keyword>
<proteinExistence type="predicted"/>
<evidence type="ECO:0008006" key="4">
    <source>
        <dbReference type="Google" id="ProtNLM"/>
    </source>
</evidence>
<gene>
    <name evidence="2" type="ORF">GCM10010833_19300</name>
</gene>
<keyword evidence="1" id="KW-0812">Transmembrane</keyword>
<comment type="caution">
    <text evidence="2">The sequence shown here is derived from an EMBL/GenBank/DDBJ whole genome shotgun (WGS) entry which is preliminary data.</text>
</comment>
<evidence type="ECO:0000313" key="3">
    <source>
        <dbReference type="Proteomes" id="UP000614261"/>
    </source>
</evidence>
<feature type="transmembrane region" description="Helical" evidence="1">
    <location>
        <begin position="6"/>
        <end position="27"/>
    </location>
</feature>
<feature type="transmembrane region" description="Helical" evidence="1">
    <location>
        <begin position="66"/>
        <end position="86"/>
    </location>
</feature>
<organism evidence="2 3">
    <name type="scientific">Blastomonas aquatica</name>
    <dbReference type="NCBI Taxonomy" id="1510276"/>
    <lineage>
        <taxon>Bacteria</taxon>
        <taxon>Pseudomonadati</taxon>
        <taxon>Pseudomonadota</taxon>
        <taxon>Alphaproteobacteria</taxon>
        <taxon>Sphingomonadales</taxon>
        <taxon>Sphingomonadaceae</taxon>
        <taxon>Blastomonas</taxon>
    </lineage>
</organism>
<keyword evidence="1" id="KW-0472">Membrane</keyword>
<reference evidence="3" key="1">
    <citation type="journal article" date="2019" name="Int. J. Syst. Evol. Microbiol.">
        <title>The Global Catalogue of Microorganisms (GCM) 10K type strain sequencing project: providing services to taxonomists for standard genome sequencing and annotation.</title>
        <authorList>
            <consortium name="The Broad Institute Genomics Platform"/>
            <consortium name="The Broad Institute Genome Sequencing Center for Infectious Disease"/>
            <person name="Wu L."/>
            <person name="Ma J."/>
        </authorList>
    </citation>
    <scope>NUCLEOTIDE SEQUENCE [LARGE SCALE GENOMIC DNA]</scope>
    <source>
        <strain evidence="3">CGMCC 1.12851</strain>
    </source>
</reference>